<proteinExistence type="predicted"/>
<evidence type="ECO:0000313" key="1">
    <source>
        <dbReference type="EMBL" id="KAG7448900.1"/>
    </source>
</evidence>
<dbReference type="RefSeq" id="XP_043042400.1">
    <property type="nucleotide sequence ID" value="XM_043176964.1"/>
</dbReference>
<organism evidence="1 2">
    <name type="scientific">Guyanagaster necrorhizus</name>
    <dbReference type="NCBI Taxonomy" id="856835"/>
    <lineage>
        <taxon>Eukaryota</taxon>
        <taxon>Fungi</taxon>
        <taxon>Dikarya</taxon>
        <taxon>Basidiomycota</taxon>
        <taxon>Agaricomycotina</taxon>
        <taxon>Agaricomycetes</taxon>
        <taxon>Agaricomycetidae</taxon>
        <taxon>Agaricales</taxon>
        <taxon>Marasmiineae</taxon>
        <taxon>Physalacriaceae</taxon>
        <taxon>Guyanagaster</taxon>
    </lineage>
</organism>
<reference evidence="1" key="1">
    <citation type="submission" date="2020-11" db="EMBL/GenBank/DDBJ databases">
        <title>Adaptations for nitrogen fixation in a non-lichenized fungal sporocarp promotes dispersal by wood-feeding termites.</title>
        <authorList>
            <consortium name="DOE Joint Genome Institute"/>
            <person name="Koch R.A."/>
            <person name="Yoon G."/>
            <person name="Arayal U."/>
            <person name="Lail K."/>
            <person name="Amirebrahimi M."/>
            <person name="Labutti K."/>
            <person name="Lipzen A."/>
            <person name="Riley R."/>
            <person name="Barry K."/>
            <person name="Henrissat B."/>
            <person name="Grigoriev I.V."/>
            <person name="Herr J.R."/>
            <person name="Aime M.C."/>
        </authorList>
    </citation>
    <scope>NUCLEOTIDE SEQUENCE</scope>
    <source>
        <strain evidence="1">MCA 3950</strain>
    </source>
</reference>
<comment type="caution">
    <text evidence="1">The sequence shown here is derived from an EMBL/GenBank/DDBJ whole genome shotgun (WGS) entry which is preliminary data.</text>
</comment>
<dbReference type="Proteomes" id="UP000812287">
    <property type="component" value="Unassembled WGS sequence"/>
</dbReference>
<dbReference type="GeneID" id="66099251"/>
<accession>A0A9P7VY58</accession>
<sequence>MLSHKGGPSIRLSKARNFVFSVVAALRRRTRQLPIVLEMYLAVVVGFPVTVCFGCEESSDANAEITEPIPTPSADLAPVQIGSWEIGFPATNLLSRRERKLVHAVKEPFRISSGSFSLPFSWVAPTVKKHSPVDNLCGRGSSRRPGEASPVRLILRGDVSFAGRKAYEKL</sequence>
<evidence type="ECO:0000313" key="2">
    <source>
        <dbReference type="Proteomes" id="UP000812287"/>
    </source>
</evidence>
<dbReference type="AlphaFoldDB" id="A0A9P7VY58"/>
<protein>
    <submittedName>
        <fullName evidence="1">Uncharacterized protein</fullName>
    </submittedName>
</protein>
<gene>
    <name evidence="1" type="ORF">BT62DRAFT_1003625</name>
</gene>
<keyword evidence="2" id="KW-1185">Reference proteome</keyword>
<name>A0A9P7VY58_9AGAR</name>
<dbReference type="EMBL" id="MU250529">
    <property type="protein sequence ID" value="KAG7448900.1"/>
    <property type="molecule type" value="Genomic_DNA"/>
</dbReference>